<dbReference type="PANTHER" id="PTHR34351:SF1">
    <property type="entry name" value="SLR1927 PROTEIN"/>
    <property type="match status" value="1"/>
</dbReference>
<evidence type="ECO:0000313" key="2">
    <source>
        <dbReference type="EMBL" id="MBF6057374.1"/>
    </source>
</evidence>
<proteinExistence type="predicted"/>
<dbReference type="RefSeq" id="WP_185977520.1">
    <property type="nucleotide sequence ID" value="NZ_JACBGI020000003.1"/>
</dbReference>
<comment type="caution">
    <text evidence="2">The sequence shown here is derived from an EMBL/GenBank/DDBJ whole genome shotgun (WGS) entry which is preliminary data.</text>
</comment>
<dbReference type="EMBL" id="JACBGI020000003">
    <property type="protein sequence ID" value="MBF6057374.1"/>
    <property type="molecule type" value="Genomic_DNA"/>
</dbReference>
<organism evidence="2 3">
    <name type="scientific">Thiomicrorhabdus heinhorstiae</name>
    <dbReference type="NCBI Taxonomy" id="2748010"/>
    <lineage>
        <taxon>Bacteria</taxon>
        <taxon>Pseudomonadati</taxon>
        <taxon>Pseudomonadota</taxon>
        <taxon>Gammaproteobacteria</taxon>
        <taxon>Thiotrichales</taxon>
        <taxon>Piscirickettsiaceae</taxon>
        <taxon>Thiomicrorhabdus</taxon>
    </lineage>
</organism>
<accession>A0ABS0BWL4</accession>
<dbReference type="Proteomes" id="UP001193680">
    <property type="component" value="Unassembled WGS sequence"/>
</dbReference>
<keyword evidence="1" id="KW-0812">Transmembrane</keyword>
<gene>
    <name evidence="2" type="ORF">H8792_003380</name>
</gene>
<reference evidence="2 3" key="1">
    <citation type="submission" date="2020-11" db="EMBL/GenBank/DDBJ databases">
        <title>Sulfur oxidizing isolate from Hospital Hole Sinkhole.</title>
        <authorList>
            <person name="Scott K.M."/>
        </authorList>
    </citation>
    <scope>NUCLEOTIDE SEQUENCE [LARGE SCALE GENOMIC DNA]</scope>
    <source>
        <strain evidence="2 3">HH1</strain>
    </source>
</reference>
<evidence type="ECO:0000313" key="3">
    <source>
        <dbReference type="Proteomes" id="UP001193680"/>
    </source>
</evidence>
<evidence type="ECO:0000256" key="1">
    <source>
        <dbReference type="SAM" id="Phobius"/>
    </source>
</evidence>
<feature type="transmembrane region" description="Helical" evidence="1">
    <location>
        <begin position="15"/>
        <end position="32"/>
    </location>
</feature>
<keyword evidence="1" id="KW-1133">Transmembrane helix</keyword>
<sequence>MQQAKLGALRFKPTSLGWVFALMAVIGWVMAVNYNNNLLFMLVFVLIALLLISLLLGWLSFANLQLVGVKTAPGFVGEKLQLQLFIRNSGRTLAEAVFVDCRQQNGGWENITGKSTQSVELELNAERRGQLALTPLNLASIYPVGLFVFYRKVQTELSEWAYPAPRGALRLKELLDQQQNHSGIEADEMQSLRHYQPSDNPSHINWKAYARSEELMSSDFSGGLNASSLMIDGNSLKHLPLELRLSQLAKWVLEAERLGLEYGLKLDTSVLSATKGHAHKHQCLQMLAAYQMEKSEQTVPETQQAPAANFMSRVKTLLARDMGRGKSA</sequence>
<keyword evidence="1" id="KW-0472">Membrane</keyword>
<protein>
    <submittedName>
        <fullName evidence="2">DUF58 domain-containing protein</fullName>
    </submittedName>
</protein>
<keyword evidence="3" id="KW-1185">Reference proteome</keyword>
<name>A0ABS0BWL4_9GAMM</name>
<dbReference type="PANTHER" id="PTHR34351">
    <property type="entry name" value="SLR1927 PROTEIN-RELATED"/>
    <property type="match status" value="1"/>
</dbReference>
<feature type="transmembrane region" description="Helical" evidence="1">
    <location>
        <begin position="38"/>
        <end position="61"/>
    </location>
</feature>